<keyword evidence="11" id="KW-1185">Reference proteome</keyword>
<dbReference type="Proteomes" id="UP001151529">
    <property type="component" value="Chromosome 6"/>
</dbReference>
<evidence type="ECO:0000313" key="10">
    <source>
        <dbReference type="EMBL" id="KAJ6743389.1"/>
    </source>
</evidence>
<keyword evidence="5 7" id="KW-0040">ANK repeat</keyword>
<dbReference type="InterPro" id="IPR002110">
    <property type="entry name" value="Ankyrin_rpt"/>
</dbReference>
<dbReference type="FunFam" id="1.25.40.20:FF:000600">
    <property type="entry name" value="Uncharacterized protein"/>
    <property type="match status" value="1"/>
</dbReference>
<keyword evidence="4 8" id="KW-1133">Transmembrane helix</keyword>
<feature type="transmembrane region" description="Helical" evidence="8">
    <location>
        <begin position="392"/>
        <end position="414"/>
    </location>
</feature>
<organism evidence="10 11">
    <name type="scientific">Salix viminalis</name>
    <name type="common">Common osier</name>
    <name type="synonym">Basket willow</name>
    <dbReference type="NCBI Taxonomy" id="40686"/>
    <lineage>
        <taxon>Eukaryota</taxon>
        <taxon>Viridiplantae</taxon>
        <taxon>Streptophyta</taxon>
        <taxon>Embryophyta</taxon>
        <taxon>Tracheophyta</taxon>
        <taxon>Spermatophyta</taxon>
        <taxon>Magnoliopsida</taxon>
        <taxon>eudicotyledons</taxon>
        <taxon>Gunneridae</taxon>
        <taxon>Pentapetalae</taxon>
        <taxon>rosids</taxon>
        <taxon>fabids</taxon>
        <taxon>Malpighiales</taxon>
        <taxon>Salicaceae</taxon>
        <taxon>Saliceae</taxon>
        <taxon>Salix</taxon>
    </lineage>
</organism>
<feature type="repeat" description="ANK" evidence="7">
    <location>
        <begin position="188"/>
        <end position="221"/>
    </location>
</feature>
<evidence type="ECO:0000256" key="4">
    <source>
        <dbReference type="ARBA" id="ARBA00022989"/>
    </source>
</evidence>
<dbReference type="PANTHER" id="PTHR24186">
    <property type="entry name" value="PROTEIN PHOSPHATASE 1 REGULATORY SUBUNIT"/>
    <property type="match status" value="1"/>
</dbReference>
<dbReference type="InterPro" id="IPR036770">
    <property type="entry name" value="Ankyrin_rpt-contain_sf"/>
</dbReference>
<feature type="transmembrane region" description="Helical" evidence="8">
    <location>
        <begin position="361"/>
        <end position="380"/>
    </location>
</feature>
<evidence type="ECO:0000259" key="9">
    <source>
        <dbReference type="Pfam" id="PF13962"/>
    </source>
</evidence>
<feature type="repeat" description="ANK" evidence="7">
    <location>
        <begin position="84"/>
        <end position="116"/>
    </location>
</feature>
<dbReference type="SMART" id="SM00248">
    <property type="entry name" value="ANK"/>
    <property type="match status" value="5"/>
</dbReference>
<dbReference type="Pfam" id="PF12796">
    <property type="entry name" value="Ank_2"/>
    <property type="match status" value="2"/>
</dbReference>
<feature type="transmembrane region" description="Helical" evidence="8">
    <location>
        <begin position="305"/>
        <end position="323"/>
    </location>
</feature>
<gene>
    <name evidence="10" type="ORF">OIU85_017352</name>
</gene>
<dbReference type="OrthoDB" id="1585477at2759"/>
<keyword evidence="2 8" id="KW-0812">Transmembrane</keyword>
<reference evidence="10" key="1">
    <citation type="submission" date="2022-11" db="EMBL/GenBank/DDBJ databases">
        <authorList>
            <person name="Hyden B.L."/>
            <person name="Feng K."/>
            <person name="Yates T."/>
            <person name="Jawdy S."/>
            <person name="Smart L.B."/>
            <person name="Muchero W."/>
        </authorList>
    </citation>
    <scope>NUCLEOTIDE SEQUENCE</scope>
    <source>
        <tissue evidence="10">Shoot tip</tissue>
    </source>
</reference>
<dbReference type="GO" id="GO:0005886">
    <property type="term" value="C:plasma membrane"/>
    <property type="evidence" value="ECO:0007669"/>
    <property type="project" value="TreeGrafter"/>
</dbReference>
<reference evidence="10" key="2">
    <citation type="journal article" date="2023" name="Int. J. Mol. Sci.">
        <title>De Novo Assembly and Annotation of 11 Diverse Shrub Willow (Salix) Genomes Reveals Novel Gene Organization in Sex-Linked Regions.</title>
        <authorList>
            <person name="Hyden B."/>
            <person name="Feng K."/>
            <person name="Yates T.B."/>
            <person name="Jawdy S."/>
            <person name="Cereghino C."/>
            <person name="Smart L.B."/>
            <person name="Muchero W."/>
        </authorList>
    </citation>
    <scope>NUCLEOTIDE SEQUENCE [LARGE SCALE GENOMIC DNA]</scope>
    <source>
        <tissue evidence="10">Shoot tip</tissue>
    </source>
</reference>
<dbReference type="Pfam" id="PF13962">
    <property type="entry name" value="PGG"/>
    <property type="match status" value="1"/>
</dbReference>
<keyword evidence="6 8" id="KW-0472">Membrane</keyword>
<evidence type="ECO:0000256" key="2">
    <source>
        <dbReference type="ARBA" id="ARBA00022692"/>
    </source>
</evidence>
<dbReference type="PROSITE" id="PS50297">
    <property type="entry name" value="ANK_REP_REGION"/>
    <property type="match status" value="2"/>
</dbReference>
<evidence type="ECO:0000256" key="8">
    <source>
        <dbReference type="SAM" id="Phobius"/>
    </source>
</evidence>
<dbReference type="AlphaFoldDB" id="A0A9Q0V756"/>
<evidence type="ECO:0000256" key="6">
    <source>
        <dbReference type="ARBA" id="ARBA00023136"/>
    </source>
</evidence>
<dbReference type="PANTHER" id="PTHR24186:SF37">
    <property type="entry name" value="PGG DOMAIN-CONTAINING PROTEIN"/>
    <property type="match status" value="1"/>
</dbReference>
<evidence type="ECO:0000256" key="7">
    <source>
        <dbReference type="PROSITE-ProRule" id="PRU00023"/>
    </source>
</evidence>
<accession>A0A9Q0V756</accession>
<name>A0A9Q0V756_SALVM</name>
<dbReference type="PROSITE" id="PS50088">
    <property type="entry name" value="ANK_REPEAT"/>
    <property type="match status" value="3"/>
</dbReference>
<keyword evidence="3" id="KW-0677">Repeat</keyword>
<proteinExistence type="predicted"/>
<feature type="repeat" description="ANK" evidence="7">
    <location>
        <begin position="118"/>
        <end position="141"/>
    </location>
</feature>
<evidence type="ECO:0000256" key="5">
    <source>
        <dbReference type="ARBA" id="ARBA00023043"/>
    </source>
</evidence>
<evidence type="ECO:0000256" key="1">
    <source>
        <dbReference type="ARBA" id="ARBA00004141"/>
    </source>
</evidence>
<feature type="domain" description="PGG" evidence="9">
    <location>
        <begin position="300"/>
        <end position="415"/>
    </location>
</feature>
<dbReference type="SUPFAM" id="SSF48403">
    <property type="entry name" value="Ankyrin repeat"/>
    <property type="match status" value="1"/>
</dbReference>
<sequence length="488" mass="54213">MILIKIGLEGMVEEMQGKLKEAAVEGNVIALLRLLEEDKFVLDGCAPGCFTETPLHISAMLGHLEFTRKILFRKPEFAKELDFLGSSPLHLAAANGHLEVVRTLLSVNPDMCFAQNLDGRNPLHIAVIKGRVDVLKELVQNKPEAVLHRTTRGETILHLCVKYFQLEALKLLVETVKDYGFINSRDEDGSTVLHLAVADKEIEIISFLIMETEIEVNAMNASGFTALDIALAQGRRNRKDIDVQDSLHQVGAFSSAKDLSSTAHRSEAVRGMISLRSDDHFTSLQTRLRRKYRRRQNYRLGDRRNALMIVASLIATMAFQAGIRPPGGFWQEDLHDQPTSKAHEAGRSIMADKLPAAYNKFVLHNSIAFLASLSVILLLISGLSFKRGLSMWILMGILWVAITESTFTYLISIYCLSSRPQRRAYVCVCGCTHGGDVWVVELSSCWALCPLDCQVSKKVSEAKGSSSFVTVSHSNAVSVNNRSMKNDN</sequence>
<comment type="subcellular location">
    <subcellularLocation>
        <location evidence="1">Membrane</location>
        <topology evidence="1">Multi-pass membrane protein</topology>
    </subcellularLocation>
</comment>
<comment type="caution">
    <text evidence="10">The sequence shown here is derived from an EMBL/GenBank/DDBJ whole genome shotgun (WGS) entry which is preliminary data.</text>
</comment>
<dbReference type="Gene3D" id="1.25.40.20">
    <property type="entry name" value="Ankyrin repeat-containing domain"/>
    <property type="match status" value="1"/>
</dbReference>
<dbReference type="EMBL" id="JAPFFL010000002">
    <property type="protein sequence ID" value="KAJ6743389.1"/>
    <property type="molecule type" value="Genomic_DNA"/>
</dbReference>
<evidence type="ECO:0000313" key="11">
    <source>
        <dbReference type="Proteomes" id="UP001151529"/>
    </source>
</evidence>
<dbReference type="InterPro" id="IPR026961">
    <property type="entry name" value="PGG_dom"/>
</dbReference>
<protein>
    <submittedName>
        <fullName evidence="10">REPEAT FAMILY PROTEIN putative-RELATED</fullName>
    </submittedName>
</protein>
<evidence type="ECO:0000256" key="3">
    <source>
        <dbReference type="ARBA" id="ARBA00022737"/>
    </source>
</evidence>